<dbReference type="KEGG" id="maq:Maqu_0984"/>
<organism evidence="2 3">
    <name type="scientific">Marinobacter nauticus (strain ATCC 700491 / DSM 11845 / VT8)</name>
    <name type="common">Marinobacter aquaeolei</name>
    <dbReference type="NCBI Taxonomy" id="351348"/>
    <lineage>
        <taxon>Bacteria</taxon>
        <taxon>Pseudomonadati</taxon>
        <taxon>Pseudomonadota</taxon>
        <taxon>Gammaproteobacteria</taxon>
        <taxon>Pseudomonadales</taxon>
        <taxon>Marinobacteraceae</taxon>
        <taxon>Marinobacter</taxon>
    </lineage>
</organism>
<name>A1TZB0_MARN8</name>
<evidence type="ECO:0000313" key="2">
    <source>
        <dbReference type="EMBL" id="ABM18079.1"/>
    </source>
</evidence>
<keyword evidence="1" id="KW-0812">Transmembrane</keyword>
<keyword evidence="1" id="KW-1133">Transmembrane helix</keyword>
<accession>A1TZB0</accession>
<dbReference type="eggNOG" id="ENOG502ZNV4">
    <property type="taxonomic scope" value="Bacteria"/>
</dbReference>
<evidence type="ECO:0000256" key="1">
    <source>
        <dbReference type="SAM" id="Phobius"/>
    </source>
</evidence>
<feature type="transmembrane region" description="Helical" evidence="1">
    <location>
        <begin position="20"/>
        <end position="40"/>
    </location>
</feature>
<dbReference type="HOGENOM" id="CLU_2046873_0_0_6"/>
<protein>
    <submittedName>
        <fullName evidence="2">Uncharacterized protein</fullName>
    </submittedName>
</protein>
<dbReference type="AlphaFoldDB" id="A1TZB0"/>
<dbReference type="Proteomes" id="UP000000998">
    <property type="component" value="Chromosome"/>
</dbReference>
<sequence precursor="true">MLAALCRMMNWSIAKKLSGGALTLIGLAVVVDIMIAVFIGRGAMAAESAGCYLTDAMLVGFHCQGFWASGIVSAWLNLPTWAIYGVIFAPYSFKAALLAVLVWFPVAVFIVASRKAAQHA</sequence>
<gene>
    <name evidence="2" type="ordered locus">Maqu_0984</name>
</gene>
<keyword evidence="1" id="KW-0472">Membrane</keyword>
<dbReference type="EMBL" id="CP000514">
    <property type="protein sequence ID" value="ABM18079.1"/>
    <property type="molecule type" value="Genomic_DNA"/>
</dbReference>
<evidence type="ECO:0000313" key="3">
    <source>
        <dbReference type="Proteomes" id="UP000000998"/>
    </source>
</evidence>
<reference evidence="3" key="1">
    <citation type="journal article" date="2011" name="Appl. Environ. Microbiol.">
        <title>Genomic potential of Marinobacter aquaeolei, a biogeochemical 'opportunitroph'.</title>
        <authorList>
            <person name="Singer E."/>
            <person name="Webb E.A."/>
            <person name="Nelson W.C."/>
            <person name="Heidelberg J.F."/>
            <person name="Ivanova N."/>
            <person name="Pati A."/>
            <person name="Edwards K.J."/>
        </authorList>
    </citation>
    <scope>NUCLEOTIDE SEQUENCE [LARGE SCALE GENOMIC DNA]</scope>
    <source>
        <strain evidence="3">ATCC 700491 / DSM 11845 / VT8</strain>
    </source>
</reference>
<proteinExistence type="predicted"/>
<feature type="transmembrane region" description="Helical" evidence="1">
    <location>
        <begin position="82"/>
        <end position="112"/>
    </location>
</feature>